<dbReference type="GO" id="GO:0016491">
    <property type="term" value="F:oxidoreductase activity"/>
    <property type="evidence" value="ECO:0007669"/>
    <property type="project" value="UniProtKB-KW"/>
</dbReference>
<dbReference type="PANTHER" id="PTHR42804">
    <property type="entry name" value="ALDEHYDE DEHYDROGENASE"/>
    <property type="match status" value="1"/>
</dbReference>
<dbReference type="EMBL" id="POUA01000027">
    <property type="protein sequence ID" value="PZG53201.1"/>
    <property type="molecule type" value="Genomic_DNA"/>
</dbReference>
<sequence length="213" mass="21960">MQICPDSIIAPVTMGATTVSTSASSRMTAADLPPSSRVTLAIRSAAMAITPRPAAVEPVKLTLSTPGCATSCSPAFLPAGTMLSRPCGRVVAVTPWNAPLLVAIAKIAPAIVAGCAVVLKPAPEPPLSSPARPPPGHGAPPPRPRGVGPPGRRMPTRTERPGDPGDGRRRPGDHLRAQQCRGAEHGARCPVPPQAHRDVLLLLMIRSLVRTPG</sequence>
<feature type="compositionally biased region" description="Pro residues" evidence="3">
    <location>
        <begin position="126"/>
        <end position="144"/>
    </location>
</feature>
<gene>
    <name evidence="5" type="ORF">C1I98_05835</name>
</gene>
<dbReference type="SUPFAM" id="SSF53720">
    <property type="entry name" value="ALDH-like"/>
    <property type="match status" value="1"/>
</dbReference>
<protein>
    <recommendedName>
        <fullName evidence="4">Aldehyde dehydrogenase domain-containing protein</fullName>
    </recommendedName>
</protein>
<evidence type="ECO:0000256" key="2">
    <source>
        <dbReference type="ARBA" id="ARBA00023002"/>
    </source>
</evidence>
<evidence type="ECO:0000313" key="6">
    <source>
        <dbReference type="Proteomes" id="UP000248544"/>
    </source>
</evidence>
<dbReference type="PANTHER" id="PTHR42804:SF1">
    <property type="entry name" value="ALDEHYDE DEHYDROGENASE-RELATED"/>
    <property type="match status" value="1"/>
</dbReference>
<organism evidence="5 6">
    <name type="scientific">Spongiactinospora gelatinilytica</name>
    <dbReference type="NCBI Taxonomy" id="2666298"/>
    <lineage>
        <taxon>Bacteria</taxon>
        <taxon>Bacillati</taxon>
        <taxon>Actinomycetota</taxon>
        <taxon>Actinomycetes</taxon>
        <taxon>Streptosporangiales</taxon>
        <taxon>Streptosporangiaceae</taxon>
        <taxon>Spongiactinospora</taxon>
    </lineage>
</organism>
<dbReference type="Pfam" id="PF00171">
    <property type="entry name" value="Aldedh"/>
    <property type="match status" value="1"/>
</dbReference>
<comment type="similarity">
    <text evidence="1">Belongs to the aldehyde dehydrogenase family.</text>
</comment>
<name>A0A2W2GXP8_9ACTN</name>
<keyword evidence="6" id="KW-1185">Reference proteome</keyword>
<feature type="compositionally biased region" description="Basic and acidic residues" evidence="3">
    <location>
        <begin position="156"/>
        <end position="187"/>
    </location>
</feature>
<evidence type="ECO:0000256" key="1">
    <source>
        <dbReference type="ARBA" id="ARBA00009986"/>
    </source>
</evidence>
<dbReference type="AlphaFoldDB" id="A0A2W2GXP8"/>
<reference evidence="5 6" key="1">
    <citation type="submission" date="2018-01" db="EMBL/GenBank/DDBJ databases">
        <title>Draft genome sequence of Sphaerisporangium sp. 7K107.</title>
        <authorList>
            <person name="Sahin N."/>
            <person name="Saygin H."/>
            <person name="Ay H."/>
        </authorList>
    </citation>
    <scope>NUCLEOTIDE SEQUENCE [LARGE SCALE GENOMIC DNA]</scope>
    <source>
        <strain evidence="5 6">7K107</strain>
    </source>
</reference>
<evidence type="ECO:0000313" key="5">
    <source>
        <dbReference type="EMBL" id="PZG53201.1"/>
    </source>
</evidence>
<dbReference type="Proteomes" id="UP000248544">
    <property type="component" value="Unassembled WGS sequence"/>
</dbReference>
<keyword evidence="2" id="KW-0560">Oxidoreductase</keyword>
<dbReference type="InterPro" id="IPR016161">
    <property type="entry name" value="Ald_DH/histidinol_DH"/>
</dbReference>
<comment type="caution">
    <text evidence="5">The sequence shown here is derived from an EMBL/GenBank/DDBJ whole genome shotgun (WGS) entry which is preliminary data.</text>
</comment>
<proteinExistence type="inferred from homology"/>
<dbReference type="InterPro" id="IPR016162">
    <property type="entry name" value="Ald_DH_N"/>
</dbReference>
<feature type="region of interest" description="Disordered" evidence="3">
    <location>
        <begin position="126"/>
        <end position="192"/>
    </location>
</feature>
<evidence type="ECO:0000259" key="4">
    <source>
        <dbReference type="Pfam" id="PF00171"/>
    </source>
</evidence>
<accession>A0A2W2GXP8</accession>
<evidence type="ECO:0000256" key="3">
    <source>
        <dbReference type="SAM" id="MobiDB-lite"/>
    </source>
</evidence>
<dbReference type="Gene3D" id="3.40.605.10">
    <property type="entry name" value="Aldehyde Dehydrogenase, Chain A, domain 1"/>
    <property type="match status" value="1"/>
</dbReference>
<dbReference type="InterPro" id="IPR015590">
    <property type="entry name" value="Aldehyde_DH_dom"/>
</dbReference>
<feature type="domain" description="Aldehyde dehydrogenase" evidence="4">
    <location>
        <begin position="83"/>
        <end position="129"/>
    </location>
</feature>